<protein>
    <submittedName>
        <fullName evidence="11">Branched-chain amino acid ABC transporter permease LivH</fullName>
    </submittedName>
</protein>
<dbReference type="PANTHER" id="PTHR11795:SF371">
    <property type="entry name" value="HIGH-AFFINITY BRANCHED-CHAIN AMINO ACID TRANSPORT SYSTEM PERMEASE PROTEIN LIVH"/>
    <property type="match status" value="1"/>
</dbReference>
<evidence type="ECO:0000256" key="9">
    <source>
        <dbReference type="ARBA" id="ARBA00037998"/>
    </source>
</evidence>
<dbReference type="EMBL" id="VRYY01000137">
    <property type="protein sequence ID" value="MBG3876614.1"/>
    <property type="molecule type" value="Genomic_DNA"/>
</dbReference>
<keyword evidence="3" id="KW-1003">Cell membrane</keyword>
<dbReference type="Pfam" id="PF02653">
    <property type="entry name" value="BPD_transp_2"/>
    <property type="match status" value="1"/>
</dbReference>
<keyword evidence="12" id="KW-1185">Reference proteome</keyword>
<gene>
    <name evidence="11" type="ORF">FVW20_06135</name>
</gene>
<evidence type="ECO:0000256" key="2">
    <source>
        <dbReference type="ARBA" id="ARBA00022448"/>
    </source>
</evidence>
<evidence type="ECO:0000256" key="6">
    <source>
        <dbReference type="ARBA" id="ARBA00022970"/>
    </source>
</evidence>
<accession>A0ABS0J2I8</accession>
<keyword evidence="4" id="KW-0997">Cell inner membrane</keyword>
<dbReference type="CDD" id="cd06582">
    <property type="entry name" value="TM_PBP1_LivH_like"/>
    <property type="match status" value="1"/>
</dbReference>
<proteinExistence type="inferred from homology"/>
<keyword evidence="2" id="KW-0813">Transport</keyword>
<feature type="transmembrane region" description="Helical" evidence="10">
    <location>
        <begin position="143"/>
        <end position="169"/>
    </location>
</feature>
<keyword evidence="6" id="KW-0029">Amino-acid transport</keyword>
<evidence type="ECO:0000256" key="3">
    <source>
        <dbReference type="ARBA" id="ARBA00022475"/>
    </source>
</evidence>
<evidence type="ECO:0000313" key="11">
    <source>
        <dbReference type="EMBL" id="MBG3876614.1"/>
    </source>
</evidence>
<keyword evidence="5 10" id="KW-0812">Transmembrane</keyword>
<dbReference type="InterPro" id="IPR001851">
    <property type="entry name" value="ABC_transp_permease"/>
</dbReference>
<dbReference type="InterPro" id="IPR052157">
    <property type="entry name" value="BCAA_transport_permease"/>
</dbReference>
<feature type="transmembrane region" description="Helical" evidence="10">
    <location>
        <begin position="20"/>
        <end position="37"/>
    </location>
</feature>
<evidence type="ECO:0000313" key="12">
    <source>
        <dbReference type="Proteomes" id="UP001194469"/>
    </source>
</evidence>
<dbReference type="PANTHER" id="PTHR11795">
    <property type="entry name" value="BRANCHED-CHAIN AMINO ACID TRANSPORT SYSTEM PERMEASE PROTEIN LIVH"/>
    <property type="match status" value="1"/>
</dbReference>
<reference evidence="11 12" key="1">
    <citation type="submission" date="2019-08" db="EMBL/GenBank/DDBJ databases">
        <authorList>
            <person name="Luo N."/>
        </authorList>
    </citation>
    <scope>NUCLEOTIDE SEQUENCE [LARGE SCALE GENOMIC DNA]</scope>
    <source>
        <strain evidence="11 12">NCIMB 9442</strain>
    </source>
</reference>
<feature type="transmembrane region" description="Helical" evidence="10">
    <location>
        <begin position="44"/>
        <end position="62"/>
    </location>
</feature>
<dbReference type="Proteomes" id="UP001194469">
    <property type="component" value="Unassembled WGS sequence"/>
</dbReference>
<evidence type="ECO:0000256" key="5">
    <source>
        <dbReference type="ARBA" id="ARBA00022692"/>
    </source>
</evidence>
<evidence type="ECO:0000256" key="4">
    <source>
        <dbReference type="ARBA" id="ARBA00022519"/>
    </source>
</evidence>
<evidence type="ECO:0000256" key="8">
    <source>
        <dbReference type="ARBA" id="ARBA00023136"/>
    </source>
</evidence>
<evidence type="ECO:0000256" key="1">
    <source>
        <dbReference type="ARBA" id="ARBA00004651"/>
    </source>
</evidence>
<evidence type="ECO:0000256" key="10">
    <source>
        <dbReference type="SAM" id="Phobius"/>
    </source>
</evidence>
<feature type="transmembrane region" description="Helical" evidence="10">
    <location>
        <begin position="105"/>
        <end position="123"/>
    </location>
</feature>
<evidence type="ECO:0000256" key="7">
    <source>
        <dbReference type="ARBA" id="ARBA00022989"/>
    </source>
</evidence>
<comment type="subcellular location">
    <subcellularLocation>
        <location evidence="1">Cell membrane</location>
        <topology evidence="1">Multi-pass membrane protein</topology>
    </subcellularLocation>
</comment>
<keyword evidence="7 10" id="KW-1133">Transmembrane helix</keyword>
<comment type="similarity">
    <text evidence="9">Belongs to the binding-protein-dependent transport system permease family. LivHM subfamily.</text>
</comment>
<feature type="transmembrane region" description="Helical" evidence="10">
    <location>
        <begin position="198"/>
        <end position="218"/>
    </location>
</feature>
<feature type="transmembrane region" description="Helical" evidence="10">
    <location>
        <begin position="276"/>
        <end position="295"/>
    </location>
</feature>
<dbReference type="RefSeq" id="WP_196608739.1">
    <property type="nucleotide sequence ID" value="NZ_VRYY01000137.1"/>
</dbReference>
<name>A0ABS0J2I8_9BACT</name>
<keyword evidence="8 10" id="KW-0472">Membrane</keyword>
<comment type="caution">
    <text evidence="11">The sequence shown here is derived from an EMBL/GenBank/DDBJ whole genome shotgun (WGS) entry which is preliminary data.</text>
</comment>
<organism evidence="11 12">
    <name type="scientific">Nitratidesulfovibrio oxamicus</name>
    <dbReference type="NCBI Taxonomy" id="32016"/>
    <lineage>
        <taxon>Bacteria</taxon>
        <taxon>Pseudomonadati</taxon>
        <taxon>Thermodesulfobacteriota</taxon>
        <taxon>Desulfovibrionia</taxon>
        <taxon>Desulfovibrionales</taxon>
        <taxon>Desulfovibrionaceae</taxon>
        <taxon>Nitratidesulfovibrio</taxon>
    </lineage>
</organism>
<feature type="transmembrane region" description="Helical" evidence="10">
    <location>
        <begin position="68"/>
        <end position="93"/>
    </location>
</feature>
<sequence>MDWQYFWELFFGGLTRGSIYALIALGYTMVYGIIELINFAHGEVYMMGAFTALIVAGALGIYGFPALAILIIAAAVAVIYCAAYGLTLEKIAYKPLRDAPRLSPLISAIGMSIFLQNYVILAQTSDFMPFPNLVPQPEFLEPIAHIMGASEVLIIVTSAVSMAALTLFIKYTRMGKAMRATAQNRKMAMLLGIDADKVISLTFVIGSSLAAVGGVLIASHVGQVNFAIGFIAGIKAFTAAVLGGIGSIPGAMLGGLVLGWCESFATGYISSDYEDALAFALLVLILIFRPSGILGKAKTQKV</sequence>